<dbReference type="InterPro" id="IPR029787">
    <property type="entry name" value="Nucleotide_cyclase"/>
</dbReference>
<dbReference type="PROSITE" id="PS50042">
    <property type="entry name" value="CNMP_BINDING_3"/>
    <property type="match status" value="1"/>
</dbReference>
<dbReference type="GO" id="GO:1902201">
    <property type="term" value="P:negative regulation of bacterial-type flagellum-dependent cell motility"/>
    <property type="evidence" value="ECO:0007669"/>
    <property type="project" value="TreeGrafter"/>
</dbReference>
<dbReference type="InterPro" id="IPR050469">
    <property type="entry name" value="Diguanylate_Cyclase"/>
</dbReference>
<dbReference type="Pfam" id="PF00990">
    <property type="entry name" value="GGDEF"/>
    <property type="match status" value="1"/>
</dbReference>
<dbReference type="GO" id="GO:0052621">
    <property type="term" value="F:diguanylate cyclase activity"/>
    <property type="evidence" value="ECO:0007669"/>
    <property type="project" value="UniProtKB-EC"/>
</dbReference>
<dbReference type="AlphaFoldDB" id="A0A5B2ZAE1"/>
<proteinExistence type="predicted"/>
<dbReference type="InterPro" id="IPR014710">
    <property type="entry name" value="RmlC-like_jellyroll"/>
</dbReference>
<evidence type="ECO:0000256" key="1">
    <source>
        <dbReference type="ARBA" id="ARBA00004496"/>
    </source>
</evidence>
<sequence length="361" mass="39436">MWRGPGLGIVGRSSWPERAVNPAEALDGELRPGQGADARLPSQLAPEEFRVLASAGTSRAVLPGEELFRRGEAAASMFLIDTGEVRLSFDDGLADKLLGPGQYFGELAVFIGQHQRFARAVAETAGVLYEITQAAFEALLQREPAVVARFMQRSFAYLVAGEHQLVQHLKRRNEDLLQTLDTLRQTRTELTVAQQLVRTDDLTGLANRRGLYRYLDELGRQPLDGMKLALLLVDIDHFKTINDRSGHLAGDAALRAVAEEVRRLAGPLELPCRLGGDEFALVLRVADAGELANRALGLMGAIRSLRLPSLREHRLSVSVGGAFCADPGGWSAWYSQADGALYEAKRRGGDHWRLAPLQGVA</sequence>
<dbReference type="InterPro" id="IPR043128">
    <property type="entry name" value="Rev_trsase/Diguanyl_cyclase"/>
</dbReference>
<evidence type="ECO:0000256" key="2">
    <source>
        <dbReference type="ARBA" id="ARBA00012528"/>
    </source>
</evidence>
<evidence type="ECO:0000259" key="4">
    <source>
        <dbReference type="PROSITE" id="PS50042"/>
    </source>
</evidence>
<dbReference type="Proteomes" id="UP000322165">
    <property type="component" value="Unassembled WGS sequence"/>
</dbReference>
<dbReference type="InterPro" id="IPR018490">
    <property type="entry name" value="cNMP-bd_dom_sf"/>
</dbReference>
<dbReference type="SMART" id="SM00267">
    <property type="entry name" value="GGDEF"/>
    <property type="match status" value="1"/>
</dbReference>
<name>A0A5B2ZAE1_9GAMM</name>
<dbReference type="PANTHER" id="PTHR45138:SF9">
    <property type="entry name" value="DIGUANYLATE CYCLASE DGCM-RELATED"/>
    <property type="match status" value="1"/>
</dbReference>
<dbReference type="NCBIfam" id="TIGR00254">
    <property type="entry name" value="GGDEF"/>
    <property type="match status" value="1"/>
</dbReference>
<dbReference type="EMBL" id="VUOD01000008">
    <property type="protein sequence ID" value="KAA2284250.1"/>
    <property type="molecule type" value="Genomic_DNA"/>
</dbReference>
<dbReference type="InterPro" id="IPR000160">
    <property type="entry name" value="GGDEF_dom"/>
</dbReference>
<dbReference type="Gene3D" id="2.60.120.10">
    <property type="entry name" value="Jelly Rolls"/>
    <property type="match status" value="1"/>
</dbReference>
<gene>
    <name evidence="6" type="ORF">F0415_10155</name>
</gene>
<evidence type="ECO:0000313" key="7">
    <source>
        <dbReference type="Proteomes" id="UP000322165"/>
    </source>
</evidence>
<dbReference type="PANTHER" id="PTHR45138">
    <property type="entry name" value="REGULATORY COMPONENTS OF SENSORY TRANSDUCTION SYSTEM"/>
    <property type="match status" value="1"/>
</dbReference>
<keyword evidence="7" id="KW-1185">Reference proteome</keyword>
<dbReference type="SMART" id="SM00100">
    <property type="entry name" value="cNMP"/>
    <property type="match status" value="1"/>
</dbReference>
<reference evidence="6 7" key="1">
    <citation type="submission" date="2019-09" db="EMBL/GenBank/DDBJ databases">
        <title>Arenimonas chukotkensis sp. nov., a bacterium isolated from Chukotka hot spring, Arctic region, Russia.</title>
        <authorList>
            <person name="Zayulina K.S."/>
            <person name="Prokofeva M.I."/>
            <person name="Elcheninov A.G."/>
            <person name="Novikov A."/>
            <person name="Kochetkova T.V."/>
            <person name="Kublanov I.V."/>
        </authorList>
    </citation>
    <scope>NUCLEOTIDE SEQUENCE [LARGE SCALE GENOMIC DNA]</scope>
    <source>
        <strain evidence="6 7">3729k</strain>
    </source>
</reference>
<dbReference type="CDD" id="cd00038">
    <property type="entry name" value="CAP_ED"/>
    <property type="match status" value="1"/>
</dbReference>
<dbReference type="SUPFAM" id="SSF55073">
    <property type="entry name" value="Nucleotide cyclase"/>
    <property type="match status" value="1"/>
</dbReference>
<evidence type="ECO:0000259" key="5">
    <source>
        <dbReference type="PROSITE" id="PS50887"/>
    </source>
</evidence>
<feature type="domain" description="Cyclic nucleotide-binding" evidence="4">
    <location>
        <begin position="40"/>
        <end position="157"/>
    </location>
</feature>
<evidence type="ECO:0000313" key="6">
    <source>
        <dbReference type="EMBL" id="KAA2284250.1"/>
    </source>
</evidence>
<comment type="caution">
    <text evidence="6">The sequence shown here is derived from an EMBL/GenBank/DDBJ whole genome shotgun (WGS) entry which is preliminary data.</text>
</comment>
<dbReference type="Pfam" id="PF00027">
    <property type="entry name" value="cNMP_binding"/>
    <property type="match status" value="1"/>
</dbReference>
<dbReference type="EC" id="2.7.7.65" evidence="2"/>
<dbReference type="GO" id="GO:0005886">
    <property type="term" value="C:plasma membrane"/>
    <property type="evidence" value="ECO:0007669"/>
    <property type="project" value="TreeGrafter"/>
</dbReference>
<evidence type="ECO:0000256" key="3">
    <source>
        <dbReference type="ARBA" id="ARBA00034247"/>
    </source>
</evidence>
<dbReference type="Gene3D" id="3.30.70.270">
    <property type="match status" value="1"/>
</dbReference>
<comment type="catalytic activity">
    <reaction evidence="3">
        <text>2 GTP = 3',3'-c-di-GMP + 2 diphosphate</text>
        <dbReference type="Rhea" id="RHEA:24898"/>
        <dbReference type="ChEBI" id="CHEBI:33019"/>
        <dbReference type="ChEBI" id="CHEBI:37565"/>
        <dbReference type="ChEBI" id="CHEBI:58805"/>
        <dbReference type="EC" id="2.7.7.65"/>
    </reaction>
</comment>
<dbReference type="GO" id="GO:0005737">
    <property type="term" value="C:cytoplasm"/>
    <property type="evidence" value="ECO:0007669"/>
    <property type="project" value="UniProtKB-SubCell"/>
</dbReference>
<protein>
    <recommendedName>
        <fullName evidence="2">diguanylate cyclase</fullName>
        <ecNumber evidence="2">2.7.7.65</ecNumber>
    </recommendedName>
</protein>
<feature type="domain" description="GGDEF" evidence="5">
    <location>
        <begin position="226"/>
        <end position="357"/>
    </location>
</feature>
<dbReference type="SUPFAM" id="SSF51206">
    <property type="entry name" value="cAMP-binding domain-like"/>
    <property type="match status" value="1"/>
</dbReference>
<dbReference type="InterPro" id="IPR000595">
    <property type="entry name" value="cNMP-bd_dom"/>
</dbReference>
<reference evidence="6 7" key="2">
    <citation type="submission" date="2019-09" db="EMBL/GenBank/DDBJ databases">
        <authorList>
            <person name="Mazur A."/>
        </authorList>
    </citation>
    <scope>NUCLEOTIDE SEQUENCE [LARGE SCALE GENOMIC DNA]</scope>
    <source>
        <strain evidence="6 7">3729k</strain>
    </source>
</reference>
<dbReference type="PROSITE" id="PS50887">
    <property type="entry name" value="GGDEF"/>
    <property type="match status" value="1"/>
</dbReference>
<accession>A0A5B2ZAE1</accession>
<dbReference type="GO" id="GO:0043709">
    <property type="term" value="P:cell adhesion involved in single-species biofilm formation"/>
    <property type="evidence" value="ECO:0007669"/>
    <property type="project" value="TreeGrafter"/>
</dbReference>
<dbReference type="CDD" id="cd01949">
    <property type="entry name" value="GGDEF"/>
    <property type="match status" value="1"/>
</dbReference>
<comment type="subcellular location">
    <subcellularLocation>
        <location evidence="1">Cytoplasm</location>
    </subcellularLocation>
</comment>
<organism evidence="6 7">
    <name type="scientific">Arenimonas fontis</name>
    <dbReference type="NCBI Taxonomy" id="2608255"/>
    <lineage>
        <taxon>Bacteria</taxon>
        <taxon>Pseudomonadati</taxon>
        <taxon>Pseudomonadota</taxon>
        <taxon>Gammaproteobacteria</taxon>
        <taxon>Lysobacterales</taxon>
        <taxon>Lysobacteraceae</taxon>
        <taxon>Arenimonas</taxon>
    </lineage>
</organism>